<dbReference type="EMBL" id="WNJL01000030">
    <property type="protein sequence ID" value="NDU42602.1"/>
    <property type="molecule type" value="Genomic_DNA"/>
</dbReference>
<dbReference type="RefSeq" id="WP_423856134.1">
    <property type="nucleotide sequence ID" value="NZ_CP127523.1"/>
</dbReference>
<evidence type="ECO:0008006" key="2">
    <source>
        <dbReference type="Google" id="ProtNLM"/>
    </source>
</evidence>
<comment type="caution">
    <text evidence="1">The sequence shown here is derived from an EMBL/GenBank/DDBJ whole genome shotgun (WGS) entry which is preliminary data.</text>
</comment>
<accession>A0A845U4P5</accession>
<protein>
    <recommendedName>
        <fullName evidence="2">Phage head morphogenesis domain-containing protein</fullName>
    </recommendedName>
</protein>
<reference evidence="1" key="1">
    <citation type="submission" date="2019-11" db="EMBL/GenBank/DDBJ databases">
        <title>Acidithiobacillus ferrianus sp. nov.: a facultatively anaerobic and extremely acidophilic chemolithoautotroph.</title>
        <authorList>
            <person name="Norris P.R."/>
            <person name="Falagan C."/>
            <person name="Moya-Beltran A."/>
            <person name="Castro M."/>
            <person name="Quatrini R."/>
            <person name="Johnson D.B."/>
        </authorList>
    </citation>
    <scope>NUCLEOTIDE SEQUENCE [LARGE SCALE GENOMIC DNA]</scope>
    <source>
        <strain evidence="1">MG</strain>
    </source>
</reference>
<name>A0A845U4P5_9PROT</name>
<proteinExistence type="predicted"/>
<gene>
    <name evidence="1" type="ORF">GL267_08075</name>
</gene>
<organism evidence="1">
    <name type="scientific">Acidithiobacillus ferrianus</name>
    <dbReference type="NCBI Taxonomy" id="2678518"/>
    <lineage>
        <taxon>Bacteria</taxon>
        <taxon>Pseudomonadati</taxon>
        <taxon>Pseudomonadota</taxon>
        <taxon>Acidithiobacillia</taxon>
        <taxon>Acidithiobacillales</taxon>
        <taxon>Acidithiobacillaceae</taxon>
        <taxon>Acidithiobacillus</taxon>
    </lineage>
</organism>
<evidence type="ECO:0000313" key="1">
    <source>
        <dbReference type="EMBL" id="NDU42602.1"/>
    </source>
</evidence>
<dbReference type="AlphaFoldDB" id="A0A845U4P5"/>
<sequence>MIKESVGLVLRDYARAKSGKPAPAVMRKSIDLQVASITLTPEAATEKYKKACDAFLADVISVRGIPTKVIGEPEQETITSSSGDWIAQHFDDLLPKIRARRDWVVSNYKDQAEAYYSRRLSDFGALLDEFLQDPPRLAKDTGPRITPIKKEIGYFARWNDTLYTLKAFSFAAEVDFIFSLYGRDVIAAIWRYSDLDERMDYPPESNHRNLDERVYAVRDNWAVSKGLMKIGPFGYVDDIDIPGRQTGCACHLEWVSALDGLPDTMLTDLGLAERDRRREAFRKWIAQRNGDQRGFFRRIFEAIMKRK</sequence>